<sequence>MENNQYPDSQKNELNKIDPLAPAESFASNPNPNPNLNVDSSDKYVNPKSRPKEEKQQEEVKEFFKNEFENSISDLRRELKAESQDTKKEFLTFFGLFASFMTFLSIEVQIFKTNNNINEILGISILILSFLMFFAIVLNDISKDVNGFKVFNKPMYVLTLVFLLFGCFLLYNGSSVNKKNDVLLEQNTENKKTIDSLGNEVKSLNKKIKDFKSLHKN</sequence>
<organism evidence="3 4">
    <name type="scientific">Flavobacterium gawalongense</name>
    <dbReference type="NCBI Taxonomy" id="2594432"/>
    <lineage>
        <taxon>Bacteria</taxon>
        <taxon>Pseudomonadati</taxon>
        <taxon>Bacteroidota</taxon>
        <taxon>Flavobacteriia</taxon>
        <taxon>Flavobacteriales</taxon>
        <taxon>Flavobacteriaceae</taxon>
        <taxon>Flavobacterium</taxon>
    </lineage>
</organism>
<feature type="compositionally biased region" description="Polar residues" evidence="1">
    <location>
        <begin position="26"/>
        <end position="39"/>
    </location>
</feature>
<feature type="transmembrane region" description="Helical" evidence="2">
    <location>
        <begin position="150"/>
        <end position="171"/>
    </location>
</feature>
<gene>
    <name evidence="3" type="ORF">FNW12_09790</name>
</gene>
<accession>A0ABY3CKH5</accession>
<dbReference type="Proteomes" id="UP000318528">
    <property type="component" value="Unassembled WGS sequence"/>
</dbReference>
<feature type="region of interest" description="Disordered" evidence="1">
    <location>
        <begin position="1"/>
        <end position="59"/>
    </location>
</feature>
<evidence type="ECO:0000256" key="1">
    <source>
        <dbReference type="SAM" id="MobiDB-lite"/>
    </source>
</evidence>
<name>A0ABY3CKH5_9FLAO</name>
<feature type="transmembrane region" description="Helical" evidence="2">
    <location>
        <begin position="117"/>
        <end position="138"/>
    </location>
</feature>
<evidence type="ECO:0000256" key="2">
    <source>
        <dbReference type="SAM" id="Phobius"/>
    </source>
</evidence>
<keyword evidence="2" id="KW-0812">Transmembrane</keyword>
<keyword evidence="2" id="KW-0472">Membrane</keyword>
<keyword evidence="4" id="KW-1185">Reference proteome</keyword>
<dbReference type="EMBL" id="VJZN01000014">
    <property type="protein sequence ID" value="TRX05901.1"/>
    <property type="molecule type" value="Genomic_DNA"/>
</dbReference>
<evidence type="ECO:0000313" key="4">
    <source>
        <dbReference type="Proteomes" id="UP000318528"/>
    </source>
</evidence>
<comment type="caution">
    <text evidence="3">The sequence shown here is derived from an EMBL/GenBank/DDBJ whole genome shotgun (WGS) entry which is preliminary data.</text>
</comment>
<feature type="transmembrane region" description="Helical" evidence="2">
    <location>
        <begin position="90"/>
        <end position="111"/>
    </location>
</feature>
<reference evidence="3 4" key="1">
    <citation type="submission" date="2019-07" db="EMBL/GenBank/DDBJ databases">
        <title>Novel species of Flavobacterium.</title>
        <authorList>
            <person name="Liu Q."/>
            <person name="Xin Y.-H."/>
        </authorList>
    </citation>
    <scope>NUCLEOTIDE SEQUENCE [LARGE SCALE GENOMIC DNA]</scope>
    <source>
        <strain evidence="3 4">GSP39</strain>
    </source>
</reference>
<evidence type="ECO:0000313" key="3">
    <source>
        <dbReference type="EMBL" id="TRX05901.1"/>
    </source>
</evidence>
<proteinExistence type="predicted"/>
<keyword evidence="2" id="KW-1133">Transmembrane helix</keyword>
<dbReference type="RefSeq" id="WP_143387498.1">
    <property type="nucleotide sequence ID" value="NZ_VJZM01000014.1"/>
</dbReference>
<feature type="compositionally biased region" description="Basic and acidic residues" evidence="1">
    <location>
        <begin position="50"/>
        <end position="59"/>
    </location>
</feature>
<protein>
    <submittedName>
        <fullName evidence="3">Uncharacterized protein</fullName>
    </submittedName>
</protein>